<evidence type="ECO:0000259" key="1">
    <source>
        <dbReference type="Pfam" id="PF13456"/>
    </source>
</evidence>
<reference evidence="2" key="2">
    <citation type="submission" date="2023-06" db="EMBL/GenBank/DDBJ databases">
        <authorList>
            <person name="Ma L."/>
            <person name="Liu K.-W."/>
            <person name="Li Z."/>
            <person name="Hsiao Y.-Y."/>
            <person name="Qi Y."/>
            <person name="Fu T."/>
            <person name="Tang G."/>
            <person name="Zhang D."/>
            <person name="Sun W.-H."/>
            <person name="Liu D.-K."/>
            <person name="Li Y."/>
            <person name="Chen G.-Z."/>
            <person name="Liu X.-D."/>
            <person name="Liao X.-Y."/>
            <person name="Jiang Y.-T."/>
            <person name="Yu X."/>
            <person name="Hao Y."/>
            <person name="Huang J."/>
            <person name="Zhao X.-W."/>
            <person name="Ke S."/>
            <person name="Chen Y.-Y."/>
            <person name="Wu W.-L."/>
            <person name="Hsu J.-L."/>
            <person name="Lin Y.-F."/>
            <person name="Huang M.-D."/>
            <person name="Li C.-Y."/>
            <person name="Huang L."/>
            <person name="Wang Z.-W."/>
            <person name="Zhao X."/>
            <person name="Zhong W.-Y."/>
            <person name="Peng D.-H."/>
            <person name="Ahmad S."/>
            <person name="Lan S."/>
            <person name="Zhang J.-S."/>
            <person name="Tsai W.-C."/>
            <person name="Van De Peer Y."/>
            <person name="Liu Z.-J."/>
        </authorList>
    </citation>
    <scope>NUCLEOTIDE SEQUENCE</scope>
    <source>
        <strain evidence="2">SCP</strain>
        <tissue evidence="2">Leaves</tissue>
    </source>
</reference>
<protein>
    <recommendedName>
        <fullName evidence="1">RNase H type-1 domain-containing protein</fullName>
    </recommendedName>
</protein>
<dbReference type="GO" id="GO:0003676">
    <property type="term" value="F:nucleic acid binding"/>
    <property type="evidence" value="ECO:0007669"/>
    <property type="project" value="InterPro"/>
</dbReference>
<keyword evidence="3" id="KW-1185">Reference proteome</keyword>
<feature type="domain" description="RNase H type-1" evidence="1">
    <location>
        <begin position="20"/>
        <end position="52"/>
    </location>
</feature>
<dbReference type="Pfam" id="PF13456">
    <property type="entry name" value="RVT_3"/>
    <property type="match status" value="1"/>
</dbReference>
<reference evidence="2" key="1">
    <citation type="journal article" date="2023" name="Nat. Commun.">
        <title>Diploid and tetraploid genomes of Acorus and the evolution of monocots.</title>
        <authorList>
            <person name="Ma L."/>
            <person name="Liu K.W."/>
            <person name="Li Z."/>
            <person name="Hsiao Y.Y."/>
            <person name="Qi Y."/>
            <person name="Fu T."/>
            <person name="Tang G.D."/>
            <person name="Zhang D."/>
            <person name="Sun W.H."/>
            <person name="Liu D.K."/>
            <person name="Li Y."/>
            <person name="Chen G.Z."/>
            <person name="Liu X.D."/>
            <person name="Liao X.Y."/>
            <person name="Jiang Y.T."/>
            <person name="Yu X."/>
            <person name="Hao Y."/>
            <person name="Huang J."/>
            <person name="Zhao X.W."/>
            <person name="Ke S."/>
            <person name="Chen Y.Y."/>
            <person name="Wu W.L."/>
            <person name="Hsu J.L."/>
            <person name="Lin Y.F."/>
            <person name="Huang M.D."/>
            <person name="Li C.Y."/>
            <person name="Huang L."/>
            <person name="Wang Z.W."/>
            <person name="Zhao X."/>
            <person name="Zhong W.Y."/>
            <person name="Peng D.H."/>
            <person name="Ahmad S."/>
            <person name="Lan S."/>
            <person name="Zhang J.S."/>
            <person name="Tsai W.C."/>
            <person name="Van de Peer Y."/>
            <person name="Liu Z.J."/>
        </authorList>
    </citation>
    <scope>NUCLEOTIDE SEQUENCE</scope>
    <source>
        <strain evidence="2">SCP</strain>
    </source>
</reference>
<evidence type="ECO:0000313" key="3">
    <source>
        <dbReference type="Proteomes" id="UP001179952"/>
    </source>
</evidence>
<dbReference type="GO" id="GO:0004523">
    <property type="term" value="F:RNA-DNA hybrid ribonuclease activity"/>
    <property type="evidence" value="ECO:0007669"/>
    <property type="project" value="InterPro"/>
</dbReference>
<dbReference type="EMBL" id="JAUJYN010000001">
    <property type="protein sequence ID" value="KAK1280891.1"/>
    <property type="molecule type" value="Genomic_DNA"/>
</dbReference>
<dbReference type="Proteomes" id="UP001179952">
    <property type="component" value="Unassembled WGS sequence"/>
</dbReference>
<sequence>MVVAWALGRGLIPWNALRDLREIQHISSRFKIGKVYHVYREGNRVADALAAWQTKIGSTIFRPSQLSEIWALIGEDKAGRILIRKA</sequence>
<proteinExistence type="predicted"/>
<gene>
    <name evidence="2" type="ORF">QJS04_geneDACA017709</name>
</gene>
<evidence type="ECO:0000313" key="2">
    <source>
        <dbReference type="EMBL" id="KAK1280891.1"/>
    </source>
</evidence>
<comment type="caution">
    <text evidence="2">The sequence shown here is derived from an EMBL/GenBank/DDBJ whole genome shotgun (WGS) entry which is preliminary data.</text>
</comment>
<name>A0AAV9BXE5_ACOGR</name>
<dbReference type="AlphaFoldDB" id="A0AAV9BXE5"/>
<organism evidence="2 3">
    <name type="scientific">Acorus gramineus</name>
    <name type="common">Dwarf sweet flag</name>
    <dbReference type="NCBI Taxonomy" id="55184"/>
    <lineage>
        <taxon>Eukaryota</taxon>
        <taxon>Viridiplantae</taxon>
        <taxon>Streptophyta</taxon>
        <taxon>Embryophyta</taxon>
        <taxon>Tracheophyta</taxon>
        <taxon>Spermatophyta</taxon>
        <taxon>Magnoliopsida</taxon>
        <taxon>Liliopsida</taxon>
        <taxon>Acoraceae</taxon>
        <taxon>Acorus</taxon>
    </lineage>
</organism>
<dbReference type="InterPro" id="IPR002156">
    <property type="entry name" value="RNaseH_domain"/>
</dbReference>
<accession>A0AAV9BXE5</accession>